<dbReference type="RefSeq" id="WP_064715404.1">
    <property type="nucleotide sequence ID" value="NZ_JMTM01000046.1"/>
</dbReference>
<dbReference type="GO" id="GO:0015097">
    <property type="term" value="F:mercury ion transmembrane transporter activity"/>
    <property type="evidence" value="ECO:0007669"/>
    <property type="project" value="InterPro"/>
</dbReference>
<dbReference type="PATRIC" id="fig|29536.5.peg.1675"/>
<name>A0A199XR61_9FLAO</name>
<keyword evidence="1" id="KW-1133">Transmembrane helix</keyword>
<feature type="transmembrane region" description="Helical" evidence="1">
    <location>
        <begin position="12"/>
        <end position="35"/>
    </location>
</feature>
<keyword evidence="1" id="KW-0472">Membrane</keyword>
<dbReference type="Proteomes" id="UP000093807">
    <property type="component" value="Unassembled WGS sequence"/>
</dbReference>
<dbReference type="Pfam" id="PF03203">
    <property type="entry name" value="MerC"/>
    <property type="match status" value="1"/>
</dbReference>
<reference evidence="2 3" key="1">
    <citation type="submission" date="2016-06" db="EMBL/GenBank/DDBJ databases">
        <title>Draft genome sequence of Flavobacterium succinicans strain DD5b.</title>
        <authorList>
            <person name="Poehlein A."/>
            <person name="Daniel R."/>
            <person name="Simeonova D.D."/>
        </authorList>
    </citation>
    <scope>NUCLEOTIDE SEQUENCE [LARGE SCALE GENOMIC DNA]</scope>
    <source>
        <strain evidence="2 3">DD5b</strain>
    </source>
</reference>
<feature type="transmembrane region" description="Helical" evidence="1">
    <location>
        <begin position="41"/>
        <end position="59"/>
    </location>
</feature>
<accession>A0A199XR61</accession>
<comment type="caution">
    <text evidence="2">The sequence shown here is derived from an EMBL/GenBank/DDBJ whole genome shotgun (WGS) entry which is preliminary data.</text>
</comment>
<dbReference type="InterPro" id="IPR004891">
    <property type="entry name" value="Mercury-R_MerC"/>
</dbReference>
<protein>
    <submittedName>
        <fullName evidence="2">MerC mercury resistance protein</fullName>
    </submittedName>
</protein>
<evidence type="ECO:0000256" key="1">
    <source>
        <dbReference type="SAM" id="Phobius"/>
    </source>
</evidence>
<organism evidence="2 3">
    <name type="scientific">Flavobacterium succinicans</name>
    <dbReference type="NCBI Taxonomy" id="29536"/>
    <lineage>
        <taxon>Bacteria</taxon>
        <taxon>Pseudomonadati</taxon>
        <taxon>Bacteroidota</taxon>
        <taxon>Flavobacteriia</taxon>
        <taxon>Flavobacteriales</taxon>
        <taxon>Flavobacteriaceae</taxon>
        <taxon>Flavobacterium</taxon>
    </lineage>
</organism>
<gene>
    <name evidence="2" type="ORF">FLB_15960</name>
</gene>
<dbReference type="AlphaFoldDB" id="A0A199XR61"/>
<dbReference type="EMBL" id="JMTM01000046">
    <property type="protein sequence ID" value="OAZ03907.1"/>
    <property type="molecule type" value="Genomic_DNA"/>
</dbReference>
<keyword evidence="3" id="KW-1185">Reference proteome</keyword>
<feature type="transmembrane region" description="Helical" evidence="1">
    <location>
        <begin position="66"/>
        <end position="87"/>
    </location>
</feature>
<dbReference type="OrthoDB" id="1274419at2"/>
<feature type="transmembrane region" description="Helical" evidence="1">
    <location>
        <begin position="93"/>
        <end position="112"/>
    </location>
</feature>
<keyword evidence="1" id="KW-0812">Transmembrane</keyword>
<dbReference type="GO" id="GO:0016020">
    <property type="term" value="C:membrane"/>
    <property type="evidence" value="ECO:0007669"/>
    <property type="project" value="InterPro"/>
</dbReference>
<evidence type="ECO:0000313" key="2">
    <source>
        <dbReference type="EMBL" id="OAZ03907.1"/>
    </source>
</evidence>
<proteinExistence type="predicted"/>
<evidence type="ECO:0000313" key="3">
    <source>
        <dbReference type="Proteomes" id="UP000093807"/>
    </source>
</evidence>
<sequence length="116" mass="12957">MKKQTLIVQDVLGISSASICLVHCIVFPLLSVLPLGIAHNPWIDVFFFGIAAVLIFSILKGEAPFYIILTLLFSLFLVFNGMLLDFALHEETYLVPIGGLGIIVGHLLHYFYHQKK</sequence>